<keyword evidence="3 6" id="KW-0863">Zinc-finger</keyword>
<evidence type="ECO:0000256" key="6">
    <source>
        <dbReference type="PROSITE-ProRule" id="PRU00042"/>
    </source>
</evidence>
<dbReference type="OrthoDB" id="1306014at2759"/>
<proteinExistence type="predicted"/>
<evidence type="ECO:0000256" key="2">
    <source>
        <dbReference type="ARBA" id="ARBA00022723"/>
    </source>
</evidence>
<name>A0A5J4WX66_9EUKA</name>
<accession>A0A5J4WX66</accession>
<evidence type="ECO:0000313" key="9">
    <source>
        <dbReference type="EMBL" id="KAA6399116.1"/>
    </source>
</evidence>
<keyword evidence="4" id="KW-0862">Zinc</keyword>
<feature type="domain" description="C2H2-type" evidence="8">
    <location>
        <begin position="37"/>
        <end position="65"/>
    </location>
</feature>
<protein>
    <submittedName>
        <fullName evidence="9">Putative Zinc finger protein</fullName>
    </submittedName>
</protein>
<keyword evidence="5" id="KW-0539">Nucleus</keyword>
<evidence type="ECO:0000313" key="10">
    <source>
        <dbReference type="Proteomes" id="UP000324800"/>
    </source>
</evidence>
<reference evidence="9 10" key="1">
    <citation type="submission" date="2019-03" db="EMBL/GenBank/DDBJ databases">
        <title>Single cell metagenomics reveals metabolic interactions within the superorganism composed of flagellate Streblomastix strix and complex community of Bacteroidetes bacteria on its surface.</title>
        <authorList>
            <person name="Treitli S.C."/>
            <person name="Kolisko M."/>
            <person name="Husnik F."/>
            <person name="Keeling P."/>
            <person name="Hampl V."/>
        </authorList>
    </citation>
    <scope>NUCLEOTIDE SEQUENCE [LARGE SCALE GENOMIC DNA]</scope>
    <source>
        <strain evidence="9">ST1C</strain>
    </source>
</reference>
<dbReference type="AlphaFoldDB" id="A0A5J4WX66"/>
<dbReference type="PANTHER" id="PTHR23215">
    <property type="entry name" value="ZINC FINGER PROTEIN 207"/>
    <property type="match status" value="1"/>
</dbReference>
<evidence type="ECO:0000256" key="3">
    <source>
        <dbReference type="ARBA" id="ARBA00022771"/>
    </source>
</evidence>
<dbReference type="GO" id="GO:0008270">
    <property type="term" value="F:zinc ion binding"/>
    <property type="evidence" value="ECO:0007669"/>
    <property type="project" value="UniProtKB-KW"/>
</dbReference>
<comment type="caution">
    <text evidence="9">The sequence shown here is derived from an EMBL/GenBank/DDBJ whole genome shotgun (WGS) entry which is preliminary data.</text>
</comment>
<dbReference type="InterPro" id="IPR013087">
    <property type="entry name" value="Znf_C2H2_type"/>
</dbReference>
<evidence type="ECO:0000256" key="1">
    <source>
        <dbReference type="ARBA" id="ARBA00004123"/>
    </source>
</evidence>
<dbReference type="GO" id="GO:0005634">
    <property type="term" value="C:nucleus"/>
    <property type="evidence" value="ECO:0007669"/>
    <property type="project" value="UniProtKB-SubCell"/>
</dbReference>
<evidence type="ECO:0000256" key="4">
    <source>
        <dbReference type="ARBA" id="ARBA00022833"/>
    </source>
</evidence>
<dbReference type="EMBL" id="SNRW01000817">
    <property type="protein sequence ID" value="KAA6399116.1"/>
    <property type="molecule type" value="Genomic_DNA"/>
</dbReference>
<gene>
    <name evidence="9" type="ORF">EZS28_005352</name>
</gene>
<comment type="subcellular location">
    <subcellularLocation>
        <location evidence="1">Nucleus</location>
    </subcellularLocation>
</comment>
<dbReference type="PROSITE" id="PS00028">
    <property type="entry name" value="ZINC_FINGER_C2H2_1"/>
    <property type="match status" value="1"/>
</dbReference>
<keyword evidence="2" id="KW-0479">Metal-binding</keyword>
<dbReference type="SMART" id="SM00355">
    <property type="entry name" value="ZnF_C2H2"/>
    <property type="match status" value="2"/>
</dbReference>
<evidence type="ECO:0000256" key="7">
    <source>
        <dbReference type="SAM" id="MobiDB-lite"/>
    </source>
</evidence>
<evidence type="ECO:0000256" key="5">
    <source>
        <dbReference type="ARBA" id="ARBA00023242"/>
    </source>
</evidence>
<dbReference type="InterPro" id="IPR036236">
    <property type="entry name" value="Znf_C2H2_sf"/>
</dbReference>
<dbReference type="Pfam" id="PF13912">
    <property type="entry name" value="zf-C2H2_6"/>
    <property type="match status" value="1"/>
</dbReference>
<feature type="region of interest" description="Disordered" evidence="7">
    <location>
        <begin position="104"/>
        <end position="142"/>
    </location>
</feature>
<dbReference type="PROSITE" id="PS50157">
    <property type="entry name" value="ZINC_FINGER_C2H2_2"/>
    <property type="match status" value="1"/>
</dbReference>
<dbReference type="Proteomes" id="UP000324800">
    <property type="component" value="Unassembled WGS sequence"/>
</dbReference>
<dbReference type="Gene3D" id="3.30.160.60">
    <property type="entry name" value="Classic Zinc Finger"/>
    <property type="match status" value="1"/>
</dbReference>
<evidence type="ECO:0000259" key="8">
    <source>
        <dbReference type="PROSITE" id="PS50157"/>
    </source>
</evidence>
<dbReference type="SUPFAM" id="SSF57667">
    <property type="entry name" value="beta-beta-alpha zinc fingers"/>
    <property type="match status" value="1"/>
</dbReference>
<sequence>MGRRKRIKGLNKPFCWYCNRDFDNLKVLVDHQKAKHFKCSTCNRRFNSAPAMIAHARTVHKDIIPHVPNSLPGYDIVTIDIYGMEGVPEDDIKAHKDELYRQIKQRRRQKESDSDDSEEEQRVRARNRQKEQGDRNQDDQFQQDKQLLPAVISTLHPGATGGGNLPMMIQIQLQQQNTGPIQPAQLGFAVVPPQRQTPQIAQNTASIVYRYTDNTEQMEEKRARARRYQFRGYGLKNITNLGAKVDPTLGYRLNDVF</sequence>
<feature type="compositionally biased region" description="Basic and acidic residues" evidence="7">
    <location>
        <begin position="120"/>
        <end position="138"/>
    </location>
</feature>
<dbReference type="PANTHER" id="PTHR23215:SF0">
    <property type="entry name" value="BUB3-INTERACTING AND GLEBS MOTIF-CONTAINING PROTEIN ZNF207"/>
    <property type="match status" value="1"/>
</dbReference>
<dbReference type="CDD" id="cd20908">
    <property type="entry name" value="SUF4-like"/>
    <property type="match status" value="1"/>
</dbReference>
<organism evidence="9 10">
    <name type="scientific">Streblomastix strix</name>
    <dbReference type="NCBI Taxonomy" id="222440"/>
    <lineage>
        <taxon>Eukaryota</taxon>
        <taxon>Metamonada</taxon>
        <taxon>Preaxostyla</taxon>
        <taxon>Oxymonadida</taxon>
        <taxon>Streblomastigidae</taxon>
        <taxon>Streblomastix</taxon>
    </lineage>
</organism>